<reference evidence="6 7" key="1">
    <citation type="submission" date="2023-01" db="EMBL/GenBank/DDBJ databases">
        <authorList>
            <person name="Kreplak J."/>
        </authorList>
    </citation>
    <scope>NUCLEOTIDE SEQUENCE [LARGE SCALE GENOMIC DNA]</scope>
</reference>
<dbReference type="CDD" id="cd05506">
    <property type="entry name" value="Bromo_plant1"/>
    <property type="match status" value="1"/>
</dbReference>
<dbReference type="PRINTS" id="PR00503">
    <property type="entry name" value="BROMODOMAIN"/>
</dbReference>
<sequence length="639" mass="71599">MASGLIVRDEGVREIQRYSENNVYRRKTFKGSKNKVNDVPRASSSSAATTTVTADGTKENGNNNNVSVQQPDRVTAPEDVNSPRPVVNSRLDVVSEDLSSLNCRQDEHFTLDVQLEDAPGLLEPSLRNCGSKQGVENGVNDGLTLRSKQQTREIRRRLESKLETVRSLVNRIEEKQGMVGMYGGNLNMSVGWDPHMVNNGGGAKRTHSEVVCVGVPREPTRPLRQLSVMVLENSQGVSEIIEREKRTPKANQFYCNSEFLLAKDKFPPAESNKKSRLNGKKHGRGEMGHGLGVVSKYLKSCSSLLEKLMKHKHGWVFNKPVDVEGLGLHDYFIIISHPMDLGTVKSRLNKNWYKSPKEFAEDVRLTFRNAMTYNPKGQDVHIMAEELLTLFDERWAIIEANYNHEMRYIMDYGPAVSAPSPLSRKTPAFRPPPLDMRRILDRAESMTKPPKPMNFTRSARTPAPKKPKANDLHKRDMTYEEKQKLSMHLQNLPSDKLDAIVQIMKKQNSALSQHDDEIEVDIDSVDAEILWELDRFVTNYKKSLSKYKRKAELAIQARAEAERMAEQRSQAQHDIVEVPREKQAEERNAPPSLPVQGEIQVDNGSKTSSSSSSSSDSGSSSSDSDSDSSSASGSDARSP</sequence>
<protein>
    <recommendedName>
        <fullName evidence="5">Bromo domain-containing protein</fullName>
    </recommendedName>
</protein>
<evidence type="ECO:0000256" key="4">
    <source>
        <dbReference type="SAM" id="MobiDB-lite"/>
    </source>
</evidence>
<dbReference type="InterPro" id="IPR038336">
    <property type="entry name" value="NET_sf"/>
</dbReference>
<evidence type="ECO:0000256" key="2">
    <source>
        <dbReference type="ARBA" id="ARBA00023117"/>
    </source>
</evidence>
<dbReference type="SMART" id="SM00297">
    <property type="entry name" value="BROMO"/>
    <property type="match status" value="1"/>
</dbReference>
<dbReference type="InterPro" id="IPR036427">
    <property type="entry name" value="Bromodomain-like_sf"/>
</dbReference>
<dbReference type="PANTHER" id="PTHR45926">
    <property type="entry name" value="OSJNBA0053K19.4 PROTEIN"/>
    <property type="match status" value="1"/>
</dbReference>
<keyword evidence="2" id="KW-0103">Bromodomain</keyword>
<feature type="region of interest" description="Disordered" evidence="4">
    <location>
        <begin position="33"/>
        <end position="85"/>
    </location>
</feature>
<dbReference type="SUPFAM" id="SSF47370">
    <property type="entry name" value="Bromodomain"/>
    <property type="match status" value="1"/>
</dbReference>
<name>A0AAV0Z3B3_VICFA</name>
<dbReference type="Pfam" id="PF00439">
    <property type="entry name" value="Bromodomain"/>
    <property type="match status" value="1"/>
</dbReference>
<dbReference type="InterPro" id="IPR037377">
    <property type="entry name" value="GTE_bromo"/>
</dbReference>
<dbReference type="Pfam" id="PF17035">
    <property type="entry name" value="BET"/>
    <property type="match status" value="1"/>
</dbReference>
<dbReference type="InterPro" id="IPR027353">
    <property type="entry name" value="NET_dom"/>
</dbReference>
<dbReference type="Proteomes" id="UP001157006">
    <property type="component" value="Chromosome 1S"/>
</dbReference>
<organism evidence="6 7">
    <name type="scientific">Vicia faba</name>
    <name type="common">Broad bean</name>
    <name type="synonym">Faba vulgaris</name>
    <dbReference type="NCBI Taxonomy" id="3906"/>
    <lineage>
        <taxon>Eukaryota</taxon>
        <taxon>Viridiplantae</taxon>
        <taxon>Streptophyta</taxon>
        <taxon>Embryophyta</taxon>
        <taxon>Tracheophyta</taxon>
        <taxon>Spermatophyta</taxon>
        <taxon>Magnoliopsida</taxon>
        <taxon>eudicotyledons</taxon>
        <taxon>Gunneridae</taxon>
        <taxon>Pentapetalae</taxon>
        <taxon>rosids</taxon>
        <taxon>fabids</taxon>
        <taxon>Fabales</taxon>
        <taxon>Fabaceae</taxon>
        <taxon>Papilionoideae</taxon>
        <taxon>50 kb inversion clade</taxon>
        <taxon>NPAAA clade</taxon>
        <taxon>Hologalegina</taxon>
        <taxon>IRL clade</taxon>
        <taxon>Fabeae</taxon>
        <taxon>Vicia</taxon>
    </lineage>
</organism>
<dbReference type="InterPro" id="IPR001487">
    <property type="entry name" value="Bromodomain"/>
</dbReference>
<feature type="region of interest" description="Disordered" evidence="4">
    <location>
        <begin position="564"/>
        <end position="639"/>
    </location>
</feature>
<evidence type="ECO:0000313" key="7">
    <source>
        <dbReference type="Proteomes" id="UP001157006"/>
    </source>
</evidence>
<evidence type="ECO:0000313" key="6">
    <source>
        <dbReference type="EMBL" id="CAI8592551.1"/>
    </source>
</evidence>
<feature type="compositionally biased region" description="Low complexity" evidence="4">
    <location>
        <begin position="608"/>
        <end position="639"/>
    </location>
</feature>
<feature type="domain" description="Bromo" evidence="5">
    <location>
        <begin position="290"/>
        <end position="400"/>
    </location>
</feature>
<accession>A0AAV0Z3B3</accession>
<proteinExistence type="predicted"/>
<dbReference type="AlphaFoldDB" id="A0AAV0Z3B3"/>
<evidence type="ECO:0000259" key="5">
    <source>
        <dbReference type="SMART" id="SM00297"/>
    </source>
</evidence>
<evidence type="ECO:0000256" key="1">
    <source>
        <dbReference type="ARBA" id="ARBA00023015"/>
    </source>
</evidence>
<dbReference type="EMBL" id="OX451735">
    <property type="protein sequence ID" value="CAI8592551.1"/>
    <property type="molecule type" value="Genomic_DNA"/>
</dbReference>
<evidence type="ECO:0000256" key="3">
    <source>
        <dbReference type="ARBA" id="ARBA00023163"/>
    </source>
</evidence>
<feature type="compositionally biased region" description="Polar residues" evidence="4">
    <location>
        <begin position="59"/>
        <end position="72"/>
    </location>
</feature>
<gene>
    <name evidence="6" type="ORF">VFH_I045240</name>
</gene>
<feature type="compositionally biased region" description="Basic and acidic residues" evidence="4">
    <location>
        <begin position="574"/>
        <end position="588"/>
    </location>
</feature>
<keyword evidence="1" id="KW-0805">Transcription regulation</keyword>
<feature type="compositionally biased region" description="Low complexity" evidence="4">
    <location>
        <begin position="42"/>
        <end position="54"/>
    </location>
</feature>
<dbReference type="Gene3D" id="1.20.920.10">
    <property type="entry name" value="Bromodomain-like"/>
    <property type="match status" value="1"/>
</dbReference>
<dbReference type="Gene3D" id="1.20.1270.220">
    <property type="match status" value="1"/>
</dbReference>
<keyword evidence="3" id="KW-0804">Transcription</keyword>
<keyword evidence="7" id="KW-1185">Reference proteome</keyword>
<feature type="region of interest" description="Disordered" evidence="4">
    <location>
        <begin position="446"/>
        <end position="471"/>
    </location>
</feature>